<dbReference type="Proteomes" id="UP000063789">
    <property type="component" value="Chromosome"/>
</dbReference>
<reference evidence="2" key="1">
    <citation type="submission" date="2015-06" db="EMBL/GenBank/DDBJ databases">
        <title>Complete genome sequence and metabolic analysis of phthalate degradation pathway in Gordonia sp. QH-11.</title>
        <authorList>
            <person name="Jin D."/>
            <person name="Kong X."/>
            <person name="Bai Z."/>
        </authorList>
    </citation>
    <scope>NUCLEOTIDE SEQUENCE [LARGE SCALE GENOMIC DNA]</scope>
    <source>
        <strain evidence="2">QH-11</strain>
    </source>
</reference>
<dbReference type="STRING" id="1136941.ACH46_19605"/>
<sequence length="96" mass="10522">MQPNAWPDRCDGRGGFSPRLCDEEILEAAGEVRAALGWLSDALRQRDAAPMTLVTVPTLLRTVADCERAIGTAEEELLRNIQDAGEAADLIECRLR</sequence>
<protein>
    <submittedName>
        <fullName evidence="1">Uncharacterized protein</fullName>
    </submittedName>
</protein>
<dbReference type="EMBL" id="CP011853">
    <property type="protein sequence ID" value="ALG86291.1"/>
    <property type="molecule type" value="Genomic_DNA"/>
</dbReference>
<organism evidence="1 2">
    <name type="scientific">Gordonia phthalatica</name>
    <dbReference type="NCBI Taxonomy" id="1136941"/>
    <lineage>
        <taxon>Bacteria</taxon>
        <taxon>Bacillati</taxon>
        <taxon>Actinomycetota</taxon>
        <taxon>Actinomycetes</taxon>
        <taxon>Mycobacteriales</taxon>
        <taxon>Gordoniaceae</taxon>
        <taxon>Gordonia</taxon>
    </lineage>
</organism>
<evidence type="ECO:0000313" key="2">
    <source>
        <dbReference type="Proteomes" id="UP000063789"/>
    </source>
</evidence>
<dbReference type="RefSeq" id="WP_062394463.1">
    <property type="nucleotide sequence ID" value="NZ_CP011853.1"/>
</dbReference>
<dbReference type="KEGG" id="goq:ACH46_19605"/>
<accession>A0A0N9N6T0</accession>
<name>A0A0N9N6T0_9ACTN</name>
<dbReference type="AlphaFoldDB" id="A0A0N9N6T0"/>
<proteinExistence type="predicted"/>
<keyword evidence="2" id="KW-1185">Reference proteome</keyword>
<reference evidence="1 2" key="2">
    <citation type="journal article" date="2017" name="Int. J. Syst. Evol. Microbiol.">
        <title>Gordonia phthalatica sp. nov., a di-n-butyl phthalate-degrading bacterium isolated from activated sludge.</title>
        <authorList>
            <person name="Jin D."/>
            <person name="Kong X."/>
            <person name="Jia M."/>
            <person name="Yu X."/>
            <person name="Wang X."/>
            <person name="Zhuang X."/>
            <person name="Deng Y."/>
            <person name="Bai Z."/>
        </authorList>
    </citation>
    <scope>NUCLEOTIDE SEQUENCE [LARGE SCALE GENOMIC DNA]</scope>
    <source>
        <strain evidence="1 2">QH-11</strain>
    </source>
</reference>
<evidence type="ECO:0000313" key="1">
    <source>
        <dbReference type="EMBL" id="ALG86291.1"/>
    </source>
</evidence>
<gene>
    <name evidence="1" type="ORF">ACH46_19605</name>
</gene>
<dbReference type="PATRIC" id="fig|1136941.3.peg.4013"/>